<name>A0A6P1BN11_9BRAD</name>
<gene>
    <name evidence="2" type="ORF">FNJ47_28980</name>
</gene>
<evidence type="ECO:0000313" key="2">
    <source>
        <dbReference type="EMBL" id="NEU99748.1"/>
    </source>
</evidence>
<protein>
    <submittedName>
        <fullName evidence="2">DUF3606 domain-containing protein</fullName>
    </submittedName>
</protein>
<dbReference type="InterPro" id="IPR022037">
    <property type="entry name" value="DUF3606"/>
</dbReference>
<comment type="caution">
    <text evidence="2">The sequence shown here is derived from an EMBL/GenBank/DDBJ whole genome shotgun (WGS) entry which is preliminary data.</text>
</comment>
<feature type="region of interest" description="Disordered" evidence="1">
    <location>
        <begin position="1"/>
        <end position="73"/>
    </location>
</feature>
<evidence type="ECO:0000313" key="3">
    <source>
        <dbReference type="Proteomes" id="UP000468531"/>
    </source>
</evidence>
<reference evidence="2 3" key="1">
    <citation type="journal article" date="2020" name="Arch. Microbiol.">
        <title>Bradyrhizobium uaiense sp. nov., a new highly efficient cowpea symbiont.</title>
        <authorList>
            <person name="Cabral Michel D."/>
            <person name="Azarias Guimaraes A."/>
            <person name="Martins da Costa E."/>
            <person name="Soares de Carvalho T."/>
            <person name="Balsanelli E."/>
            <person name="Willems A."/>
            <person name="Maltempi de Souza E."/>
            <person name="de Souza Moreira F.M."/>
        </authorList>
    </citation>
    <scope>NUCLEOTIDE SEQUENCE [LARGE SCALE GENOMIC DNA]</scope>
    <source>
        <strain evidence="2 3">UFLA 03-164</strain>
    </source>
</reference>
<feature type="compositionally biased region" description="Basic residues" evidence="1">
    <location>
        <begin position="1"/>
        <end position="12"/>
    </location>
</feature>
<dbReference type="AlphaFoldDB" id="A0A6P1BN11"/>
<evidence type="ECO:0000256" key="1">
    <source>
        <dbReference type="SAM" id="MobiDB-lite"/>
    </source>
</evidence>
<keyword evidence="3" id="KW-1185">Reference proteome</keyword>
<dbReference type="Pfam" id="PF12244">
    <property type="entry name" value="DUF3606"/>
    <property type="match status" value="1"/>
</dbReference>
<feature type="compositionally biased region" description="Basic residues" evidence="1">
    <location>
        <begin position="43"/>
        <end position="56"/>
    </location>
</feature>
<dbReference type="Proteomes" id="UP000468531">
    <property type="component" value="Unassembled WGS sequence"/>
</dbReference>
<sequence length="73" mass="8150">MAKKAKRQTARGRKQDRVRAGGQDYEVSYEGTKTGRSAASVKKAVKKVGNSRKRVERRLGSTMKRSLGTRPSR</sequence>
<organism evidence="2 3">
    <name type="scientific">Bradyrhizobium uaiense</name>
    <dbReference type="NCBI Taxonomy" id="2594946"/>
    <lineage>
        <taxon>Bacteria</taxon>
        <taxon>Pseudomonadati</taxon>
        <taxon>Pseudomonadota</taxon>
        <taxon>Alphaproteobacteria</taxon>
        <taxon>Hyphomicrobiales</taxon>
        <taxon>Nitrobacteraceae</taxon>
        <taxon>Bradyrhizobium</taxon>
    </lineage>
</organism>
<accession>A0A6P1BN11</accession>
<dbReference type="EMBL" id="VKHP01000144">
    <property type="protein sequence ID" value="NEU99748.1"/>
    <property type="molecule type" value="Genomic_DNA"/>
</dbReference>
<proteinExistence type="predicted"/>